<proteinExistence type="predicted"/>
<dbReference type="Pfam" id="PF12796">
    <property type="entry name" value="Ank_2"/>
    <property type="match status" value="1"/>
</dbReference>
<evidence type="ECO:0000256" key="3">
    <source>
        <dbReference type="PROSITE-ProRule" id="PRU00023"/>
    </source>
</evidence>
<name>A0ABQ9E9C6_TEGGR</name>
<sequence>MAAINKFILSAIKKKDVERFLQLAMMPGFEVDHVHHKRITPLIYAVQLGLCPAVETLINMGANLEWVDGQELIKAGCEVNKPNRVTGHTLLQLAVLHVQPDIVDTLLQNSARPNKCTAEGETALHYAVQVSSMKIIQSLINAGADIDKFNNIGETPFMIAVQEGQVNNARELVYAGCKIDRYLYMSPLSTACLNNNQKMIKYLLSEGYNVSKDFPVRQKIFLKLEESNPELLDYVYHRCLNPLTLKELCRLRIRSRWKNNLEMVLVSVVLPKQLKDNNVESISSLVESQASSALQTFCPNFRKLQSSIIYEKLKANYFSPLKRYKSQPGSQVIKCKKYLSAGTRTISTSEVCDCILRVPWTTRSLSYNAAYLMKTKILSASEKNGPAELSYINKSE</sequence>
<dbReference type="InterPro" id="IPR036770">
    <property type="entry name" value="Ankyrin_rpt-contain_sf"/>
</dbReference>
<keyword evidence="5" id="KW-1185">Reference proteome</keyword>
<evidence type="ECO:0000256" key="2">
    <source>
        <dbReference type="ARBA" id="ARBA00023043"/>
    </source>
</evidence>
<evidence type="ECO:0000313" key="4">
    <source>
        <dbReference type="EMBL" id="KAJ8301944.1"/>
    </source>
</evidence>
<dbReference type="PROSITE" id="PS50088">
    <property type="entry name" value="ANK_REPEAT"/>
    <property type="match status" value="1"/>
</dbReference>
<comment type="caution">
    <text evidence="4">The sequence shown here is derived from an EMBL/GenBank/DDBJ whole genome shotgun (WGS) entry which is preliminary data.</text>
</comment>
<keyword evidence="1" id="KW-0677">Repeat</keyword>
<dbReference type="Gene3D" id="1.25.40.20">
    <property type="entry name" value="Ankyrin repeat-containing domain"/>
    <property type="match status" value="2"/>
</dbReference>
<feature type="repeat" description="ANK" evidence="3">
    <location>
        <begin position="119"/>
        <end position="151"/>
    </location>
</feature>
<dbReference type="SMART" id="SM00248">
    <property type="entry name" value="ANK"/>
    <property type="match status" value="5"/>
</dbReference>
<organism evidence="4 5">
    <name type="scientific">Tegillarca granosa</name>
    <name type="common">Malaysian cockle</name>
    <name type="synonym">Anadara granosa</name>
    <dbReference type="NCBI Taxonomy" id="220873"/>
    <lineage>
        <taxon>Eukaryota</taxon>
        <taxon>Metazoa</taxon>
        <taxon>Spiralia</taxon>
        <taxon>Lophotrochozoa</taxon>
        <taxon>Mollusca</taxon>
        <taxon>Bivalvia</taxon>
        <taxon>Autobranchia</taxon>
        <taxon>Pteriomorphia</taxon>
        <taxon>Arcoida</taxon>
        <taxon>Arcoidea</taxon>
        <taxon>Arcidae</taxon>
        <taxon>Tegillarca</taxon>
    </lineage>
</organism>
<dbReference type="EMBL" id="JARBDR010000918">
    <property type="protein sequence ID" value="KAJ8301944.1"/>
    <property type="molecule type" value="Genomic_DNA"/>
</dbReference>
<reference evidence="4 5" key="1">
    <citation type="submission" date="2022-12" db="EMBL/GenBank/DDBJ databases">
        <title>Chromosome-level genome of Tegillarca granosa.</title>
        <authorList>
            <person name="Kim J."/>
        </authorList>
    </citation>
    <scope>NUCLEOTIDE SEQUENCE [LARGE SCALE GENOMIC DNA]</scope>
    <source>
        <strain evidence="4">Teg-2019</strain>
        <tissue evidence="4">Adductor muscle</tissue>
    </source>
</reference>
<gene>
    <name evidence="4" type="ORF">KUTeg_020931</name>
</gene>
<evidence type="ECO:0000313" key="5">
    <source>
        <dbReference type="Proteomes" id="UP001217089"/>
    </source>
</evidence>
<dbReference type="PANTHER" id="PTHR24171">
    <property type="entry name" value="ANKYRIN REPEAT DOMAIN-CONTAINING PROTEIN 39-RELATED"/>
    <property type="match status" value="1"/>
</dbReference>
<accession>A0ABQ9E9C6</accession>
<dbReference type="PROSITE" id="PS50297">
    <property type="entry name" value="ANK_REP_REGION"/>
    <property type="match status" value="1"/>
</dbReference>
<dbReference type="InterPro" id="IPR002110">
    <property type="entry name" value="Ankyrin_rpt"/>
</dbReference>
<protein>
    <submittedName>
        <fullName evidence="4">Uncharacterized protein</fullName>
    </submittedName>
</protein>
<evidence type="ECO:0000256" key="1">
    <source>
        <dbReference type="ARBA" id="ARBA00022737"/>
    </source>
</evidence>
<dbReference type="Proteomes" id="UP001217089">
    <property type="component" value="Unassembled WGS sequence"/>
</dbReference>
<keyword evidence="2 3" id="KW-0040">ANK repeat</keyword>
<dbReference type="SUPFAM" id="SSF48403">
    <property type="entry name" value="Ankyrin repeat"/>
    <property type="match status" value="1"/>
</dbReference>